<dbReference type="SUPFAM" id="SSF46785">
    <property type="entry name" value="Winged helix' DNA-binding domain"/>
    <property type="match status" value="1"/>
</dbReference>
<dbReference type="InterPro" id="IPR036388">
    <property type="entry name" value="WH-like_DNA-bd_sf"/>
</dbReference>
<evidence type="ECO:0000313" key="6">
    <source>
        <dbReference type="EMBL" id="PWQ96286.1"/>
    </source>
</evidence>
<evidence type="ECO:0000256" key="1">
    <source>
        <dbReference type="ARBA" id="ARBA00009437"/>
    </source>
</evidence>
<dbReference type="Gene3D" id="1.10.10.10">
    <property type="entry name" value="Winged helix-like DNA-binding domain superfamily/Winged helix DNA-binding domain"/>
    <property type="match status" value="1"/>
</dbReference>
<dbReference type="AlphaFoldDB" id="A0A317CCL1"/>
<dbReference type="CDD" id="cd05466">
    <property type="entry name" value="PBP2_LTTR_substrate"/>
    <property type="match status" value="1"/>
</dbReference>
<dbReference type="InterPro" id="IPR000847">
    <property type="entry name" value="LysR_HTH_N"/>
</dbReference>
<keyword evidence="7" id="KW-1185">Reference proteome</keyword>
<evidence type="ECO:0000259" key="5">
    <source>
        <dbReference type="PROSITE" id="PS50931"/>
    </source>
</evidence>
<dbReference type="PANTHER" id="PTHR30419">
    <property type="entry name" value="HTH-TYPE TRANSCRIPTIONAL REGULATOR YBHD"/>
    <property type="match status" value="1"/>
</dbReference>
<dbReference type="EMBL" id="QGKL01000029">
    <property type="protein sequence ID" value="PWQ96286.1"/>
    <property type="molecule type" value="Genomic_DNA"/>
</dbReference>
<dbReference type="Pfam" id="PF00126">
    <property type="entry name" value="HTH_1"/>
    <property type="match status" value="1"/>
</dbReference>
<reference evidence="6 7" key="1">
    <citation type="submission" date="2018-05" db="EMBL/GenBank/DDBJ databases">
        <title>Leucothrix arctica sp. nov., isolated from Arctic seawater.</title>
        <authorList>
            <person name="Choi A."/>
            <person name="Baek K."/>
        </authorList>
    </citation>
    <scope>NUCLEOTIDE SEQUENCE [LARGE SCALE GENOMIC DNA]</scope>
    <source>
        <strain evidence="6 7">IMCC9719</strain>
    </source>
</reference>
<sequence>MESKVLRYFCAVVDCGSFTGAAAALSIAQPAISMSIKRLEQEVGFPLFNRLERRLSLTDEGEVLYRHAKTVTQRVDDARNAMNELQGLESGLVRVGIPGMLGSYHFPSLLMAFRHRYPDIKLSIVDAGTVKLQSMLEQGEVDLAFVESDTILPSLEGVSIMQVPMVAAVAEDHRFASRPTIGVEEFLREELAIFKPGYFHRQLIDQLAEKAGIELNVSIETNLIPLMKSFVRQGFGITAFLDIVLQEGEGLVAIPFTEDFLLDIQVAWRKQGYLSMANRAFRDFMIEESHRGSPSLG</sequence>
<dbReference type="GO" id="GO:0003677">
    <property type="term" value="F:DNA binding"/>
    <property type="evidence" value="ECO:0007669"/>
    <property type="project" value="UniProtKB-KW"/>
</dbReference>
<dbReference type="Gene3D" id="3.40.190.290">
    <property type="match status" value="1"/>
</dbReference>
<dbReference type="FunFam" id="1.10.10.10:FF:000001">
    <property type="entry name" value="LysR family transcriptional regulator"/>
    <property type="match status" value="1"/>
</dbReference>
<evidence type="ECO:0000313" key="7">
    <source>
        <dbReference type="Proteomes" id="UP000245506"/>
    </source>
</evidence>
<keyword evidence="4" id="KW-0804">Transcription</keyword>
<comment type="similarity">
    <text evidence="1">Belongs to the LysR transcriptional regulatory family.</text>
</comment>
<dbReference type="OrthoDB" id="646694at2"/>
<dbReference type="PRINTS" id="PR00039">
    <property type="entry name" value="HTHLYSR"/>
</dbReference>
<dbReference type="Pfam" id="PF03466">
    <property type="entry name" value="LysR_substrate"/>
    <property type="match status" value="1"/>
</dbReference>
<dbReference type="InterPro" id="IPR005119">
    <property type="entry name" value="LysR_subst-bd"/>
</dbReference>
<dbReference type="SUPFAM" id="SSF53850">
    <property type="entry name" value="Periplasmic binding protein-like II"/>
    <property type="match status" value="1"/>
</dbReference>
<dbReference type="InterPro" id="IPR036390">
    <property type="entry name" value="WH_DNA-bd_sf"/>
</dbReference>
<evidence type="ECO:0000256" key="4">
    <source>
        <dbReference type="ARBA" id="ARBA00023163"/>
    </source>
</evidence>
<keyword evidence="3" id="KW-0238">DNA-binding</keyword>
<accession>A0A317CCL1</accession>
<dbReference type="Proteomes" id="UP000245506">
    <property type="component" value="Unassembled WGS sequence"/>
</dbReference>
<name>A0A317CCL1_9GAMM</name>
<comment type="caution">
    <text evidence="6">The sequence shown here is derived from an EMBL/GenBank/DDBJ whole genome shotgun (WGS) entry which is preliminary data.</text>
</comment>
<evidence type="ECO:0000256" key="2">
    <source>
        <dbReference type="ARBA" id="ARBA00023015"/>
    </source>
</evidence>
<evidence type="ECO:0000256" key="3">
    <source>
        <dbReference type="ARBA" id="ARBA00023125"/>
    </source>
</evidence>
<dbReference type="PROSITE" id="PS50931">
    <property type="entry name" value="HTH_LYSR"/>
    <property type="match status" value="1"/>
</dbReference>
<feature type="domain" description="HTH lysR-type" evidence="5">
    <location>
        <begin position="1"/>
        <end position="58"/>
    </location>
</feature>
<keyword evidence="2" id="KW-0805">Transcription regulation</keyword>
<dbReference type="GO" id="GO:0003700">
    <property type="term" value="F:DNA-binding transcription factor activity"/>
    <property type="evidence" value="ECO:0007669"/>
    <property type="project" value="InterPro"/>
</dbReference>
<dbReference type="InterPro" id="IPR050950">
    <property type="entry name" value="HTH-type_LysR_regulators"/>
</dbReference>
<organism evidence="6 7">
    <name type="scientific">Leucothrix arctica</name>
    <dbReference type="NCBI Taxonomy" id="1481894"/>
    <lineage>
        <taxon>Bacteria</taxon>
        <taxon>Pseudomonadati</taxon>
        <taxon>Pseudomonadota</taxon>
        <taxon>Gammaproteobacteria</taxon>
        <taxon>Thiotrichales</taxon>
        <taxon>Thiotrichaceae</taxon>
        <taxon>Leucothrix</taxon>
    </lineage>
</organism>
<proteinExistence type="inferred from homology"/>
<dbReference type="PANTHER" id="PTHR30419:SF8">
    <property type="entry name" value="NITROGEN ASSIMILATION TRANSCRIPTIONAL ACTIVATOR-RELATED"/>
    <property type="match status" value="1"/>
</dbReference>
<protein>
    <submittedName>
        <fullName evidence="6">LysR family transcriptional regulator</fullName>
    </submittedName>
</protein>
<dbReference type="RefSeq" id="WP_109823258.1">
    <property type="nucleotide sequence ID" value="NZ_QGKL01000029.1"/>
</dbReference>
<dbReference type="GO" id="GO:0005829">
    <property type="term" value="C:cytosol"/>
    <property type="evidence" value="ECO:0007669"/>
    <property type="project" value="TreeGrafter"/>
</dbReference>
<gene>
    <name evidence="6" type="ORF">DKT75_09875</name>
</gene>